<dbReference type="AlphaFoldDB" id="A0A448WLI4"/>
<name>A0A448WLI4_9PLAT</name>
<comment type="caution">
    <text evidence="1">The sequence shown here is derived from an EMBL/GenBank/DDBJ whole genome shotgun (WGS) entry which is preliminary data.</text>
</comment>
<accession>A0A448WLI4</accession>
<evidence type="ECO:0000313" key="2">
    <source>
        <dbReference type="Proteomes" id="UP000784294"/>
    </source>
</evidence>
<reference evidence="1" key="1">
    <citation type="submission" date="2018-11" db="EMBL/GenBank/DDBJ databases">
        <authorList>
            <consortium name="Pathogen Informatics"/>
        </authorList>
    </citation>
    <scope>NUCLEOTIDE SEQUENCE</scope>
</reference>
<protein>
    <submittedName>
        <fullName evidence="1">Uncharacterized protein</fullName>
    </submittedName>
</protein>
<proteinExistence type="predicted"/>
<gene>
    <name evidence="1" type="ORF">PXEA_LOCUS8256</name>
</gene>
<evidence type="ECO:0000313" key="1">
    <source>
        <dbReference type="EMBL" id="VEL14816.1"/>
    </source>
</evidence>
<dbReference type="EMBL" id="CAAALY010022429">
    <property type="protein sequence ID" value="VEL14816.1"/>
    <property type="molecule type" value="Genomic_DNA"/>
</dbReference>
<organism evidence="1 2">
    <name type="scientific">Protopolystoma xenopodis</name>
    <dbReference type="NCBI Taxonomy" id="117903"/>
    <lineage>
        <taxon>Eukaryota</taxon>
        <taxon>Metazoa</taxon>
        <taxon>Spiralia</taxon>
        <taxon>Lophotrochozoa</taxon>
        <taxon>Platyhelminthes</taxon>
        <taxon>Monogenea</taxon>
        <taxon>Polyopisthocotylea</taxon>
        <taxon>Polystomatidea</taxon>
        <taxon>Polystomatidae</taxon>
        <taxon>Protopolystoma</taxon>
    </lineage>
</organism>
<keyword evidence="2" id="KW-1185">Reference proteome</keyword>
<dbReference type="Proteomes" id="UP000784294">
    <property type="component" value="Unassembled WGS sequence"/>
</dbReference>
<sequence>MPEAALSVGRLARLHSPFWYILTACQAEVKCLNQSGFLSVAISAHESIQPPQHHQKSFHLLFSTLAFARALYSTPLHPNQLDSTLFRSTLLPSHPLYSSLLPFPSFQSTPFQFRSLRLT</sequence>